<dbReference type="InterPro" id="IPR002495">
    <property type="entry name" value="Glyco_trans_8"/>
</dbReference>
<evidence type="ECO:0000313" key="3">
    <source>
        <dbReference type="EMBL" id="KAK0391526.1"/>
    </source>
</evidence>
<dbReference type="EMBL" id="JAPDFR010000001">
    <property type="protein sequence ID" value="KAK0391526.1"/>
    <property type="molecule type" value="Genomic_DNA"/>
</dbReference>
<keyword evidence="2" id="KW-1133">Transmembrane helix</keyword>
<keyword evidence="4" id="KW-1185">Reference proteome</keyword>
<name>A0AA39GQY1_SARSR</name>
<feature type="compositionally biased region" description="Basic and acidic residues" evidence="1">
    <location>
        <begin position="81"/>
        <end position="104"/>
    </location>
</feature>
<keyword evidence="2" id="KW-0472">Membrane</keyword>
<dbReference type="Pfam" id="PF01501">
    <property type="entry name" value="Glyco_transf_8"/>
    <property type="match status" value="1"/>
</dbReference>
<proteinExistence type="predicted"/>
<dbReference type="Proteomes" id="UP001175261">
    <property type="component" value="Unassembled WGS sequence"/>
</dbReference>
<sequence length="433" mass="49381">MWRFTGGDYSLVTPAGETRGSWLFSSKKGRLLLLSVFLVFFLFVGAWMHPDTAAAISRLTGDDGSSAPTAGKSPDEDQDEEKDKNKPQEGGHPDHEAQLGSGEVERPEYFPAAHMKEEKEKFAYLTWLSSTPETDNEDFSSNEYFIACRVLIWQLLHDPKTKAAENFDVVVLAGPKVSEAHRERLRQDGAIVRVVEVPHTENDGWIVPEESRWGDVMGKLRAWEMVEYSRILMLDGDMLLQSPLDPIFNDPNATVMLTKSDRGHKDDEPDLPDDYLLCSFMEISRASHDWPPSDRSRFPGYFNAGFFMLKPSKKMFDYYMGLLDMPGRFSPEYPEQNLLNYAHRWEGAMPWREISGRWNTKFTSEDDLRGGVVSMHEKFWKLRSGGTELMRFVDSKRWQAEGYWLAQKEANAEAAAKAKAEAAEKPVKGSIRR</sequence>
<dbReference type="SUPFAM" id="SSF53448">
    <property type="entry name" value="Nucleotide-diphospho-sugar transferases"/>
    <property type="match status" value="1"/>
</dbReference>
<gene>
    <name evidence="3" type="ORF">NLU13_1026</name>
</gene>
<accession>A0AA39GQY1</accession>
<reference evidence="3" key="1">
    <citation type="submission" date="2022-10" db="EMBL/GenBank/DDBJ databases">
        <title>Determination and structural analysis of whole genome sequence of Sarocladium strictum F4-1.</title>
        <authorList>
            <person name="Hu L."/>
            <person name="Jiang Y."/>
        </authorList>
    </citation>
    <scope>NUCLEOTIDE SEQUENCE</scope>
    <source>
        <strain evidence="3">F4-1</strain>
    </source>
</reference>
<dbReference type="InterPro" id="IPR029044">
    <property type="entry name" value="Nucleotide-diphossugar_trans"/>
</dbReference>
<dbReference type="GO" id="GO:0016757">
    <property type="term" value="F:glycosyltransferase activity"/>
    <property type="evidence" value="ECO:0007669"/>
    <property type="project" value="InterPro"/>
</dbReference>
<evidence type="ECO:0008006" key="5">
    <source>
        <dbReference type="Google" id="ProtNLM"/>
    </source>
</evidence>
<comment type="caution">
    <text evidence="3">The sequence shown here is derived from an EMBL/GenBank/DDBJ whole genome shotgun (WGS) entry which is preliminary data.</text>
</comment>
<evidence type="ECO:0000256" key="1">
    <source>
        <dbReference type="SAM" id="MobiDB-lite"/>
    </source>
</evidence>
<protein>
    <recommendedName>
        <fullName evidence="5">Nucleotide-diphospho-sugar transferase</fullName>
    </recommendedName>
</protein>
<dbReference type="AlphaFoldDB" id="A0AA39GQY1"/>
<evidence type="ECO:0000313" key="4">
    <source>
        <dbReference type="Proteomes" id="UP001175261"/>
    </source>
</evidence>
<organism evidence="3 4">
    <name type="scientific">Sarocladium strictum</name>
    <name type="common">Black bundle disease fungus</name>
    <name type="synonym">Acremonium strictum</name>
    <dbReference type="NCBI Taxonomy" id="5046"/>
    <lineage>
        <taxon>Eukaryota</taxon>
        <taxon>Fungi</taxon>
        <taxon>Dikarya</taxon>
        <taxon>Ascomycota</taxon>
        <taxon>Pezizomycotina</taxon>
        <taxon>Sordariomycetes</taxon>
        <taxon>Hypocreomycetidae</taxon>
        <taxon>Hypocreales</taxon>
        <taxon>Sarocladiaceae</taxon>
        <taxon>Sarocladium</taxon>
    </lineage>
</organism>
<feature type="transmembrane region" description="Helical" evidence="2">
    <location>
        <begin position="31"/>
        <end position="49"/>
    </location>
</feature>
<dbReference type="Gene3D" id="3.90.550.10">
    <property type="entry name" value="Spore Coat Polysaccharide Biosynthesis Protein SpsA, Chain A"/>
    <property type="match status" value="1"/>
</dbReference>
<dbReference type="PANTHER" id="PTHR11183">
    <property type="entry name" value="GLYCOGENIN SUBFAMILY MEMBER"/>
    <property type="match status" value="1"/>
</dbReference>
<evidence type="ECO:0000256" key="2">
    <source>
        <dbReference type="SAM" id="Phobius"/>
    </source>
</evidence>
<feature type="region of interest" description="Disordered" evidence="1">
    <location>
        <begin position="59"/>
        <end position="104"/>
    </location>
</feature>
<dbReference type="InterPro" id="IPR050587">
    <property type="entry name" value="GNT1/Glycosyltrans_8"/>
</dbReference>
<keyword evidence="2" id="KW-0812">Transmembrane</keyword>